<dbReference type="AlphaFoldDB" id="A0A7I8V5G2"/>
<evidence type="ECO:0000313" key="2">
    <source>
        <dbReference type="Proteomes" id="UP000549394"/>
    </source>
</evidence>
<keyword evidence="2" id="KW-1185">Reference proteome</keyword>
<dbReference type="Proteomes" id="UP000549394">
    <property type="component" value="Unassembled WGS sequence"/>
</dbReference>
<accession>A0A7I8V5G2</accession>
<proteinExistence type="predicted"/>
<gene>
    <name evidence="1" type="ORF">DGYR_LOCUS148</name>
</gene>
<reference evidence="1 2" key="1">
    <citation type="submission" date="2020-08" db="EMBL/GenBank/DDBJ databases">
        <authorList>
            <person name="Hejnol A."/>
        </authorList>
    </citation>
    <scope>NUCLEOTIDE SEQUENCE [LARGE SCALE GENOMIC DNA]</scope>
</reference>
<name>A0A7I8V5G2_9ANNE</name>
<dbReference type="InterPro" id="IPR036322">
    <property type="entry name" value="WD40_repeat_dom_sf"/>
</dbReference>
<organism evidence="1 2">
    <name type="scientific">Dimorphilus gyrociliatus</name>
    <dbReference type="NCBI Taxonomy" id="2664684"/>
    <lineage>
        <taxon>Eukaryota</taxon>
        <taxon>Metazoa</taxon>
        <taxon>Spiralia</taxon>
        <taxon>Lophotrochozoa</taxon>
        <taxon>Annelida</taxon>
        <taxon>Polychaeta</taxon>
        <taxon>Polychaeta incertae sedis</taxon>
        <taxon>Dinophilidae</taxon>
        <taxon>Dimorphilus</taxon>
    </lineage>
</organism>
<sequence>MDAMSENELILTDDNKRLPNKDYTIREKILKNQLLKNSTGISIMKNLSPLKNDAVAQISGKDFYNVEFDEEDYISTNKIEFEGLVSFISVTPELVVLIIKNETVLKRGKLLSLQITVSGEIGQIRTLHSGNIVSCSSSYCGTYIMVITVNQDEIGQIHYLKPPYSLQTVGYNMYDVRSVACLPDNTIIVIGKMDYDDWSLFCWTAKCKRLKWKEKLPSCLNPKNVH</sequence>
<protein>
    <submittedName>
        <fullName evidence="1">Uncharacterized protein</fullName>
    </submittedName>
</protein>
<dbReference type="SUPFAM" id="SSF50978">
    <property type="entry name" value="WD40 repeat-like"/>
    <property type="match status" value="1"/>
</dbReference>
<comment type="caution">
    <text evidence="1">The sequence shown here is derived from an EMBL/GenBank/DDBJ whole genome shotgun (WGS) entry which is preliminary data.</text>
</comment>
<evidence type="ECO:0000313" key="1">
    <source>
        <dbReference type="EMBL" id="CAD5110787.1"/>
    </source>
</evidence>
<dbReference type="EMBL" id="CAJFCJ010000001">
    <property type="protein sequence ID" value="CAD5110787.1"/>
    <property type="molecule type" value="Genomic_DNA"/>
</dbReference>